<evidence type="ECO:0000256" key="1">
    <source>
        <dbReference type="SAM" id="Phobius"/>
    </source>
</evidence>
<keyword evidence="3" id="KW-1185">Reference proteome</keyword>
<feature type="transmembrane region" description="Helical" evidence="1">
    <location>
        <begin position="41"/>
        <end position="63"/>
    </location>
</feature>
<evidence type="ECO:0000313" key="3">
    <source>
        <dbReference type="Proteomes" id="UP000033562"/>
    </source>
</evidence>
<sequence>MGKIDIDFAISEYLRVTSACLIFPLFFSFKYKISPRKKQAIFYELAVLTHVFLVNIVFFNILYCINNTFITSSSIIIMPLVLTMLAAVISANNVHKDIYYLSEHCDSYFYFPTDKKFFIELSFGIPTLMTIAMLHVVDSALSIYYRFKSGLRGDLKSDFRGDVRGDLRGDLEGDLRGDLYFTSVQKYGNVRS</sequence>
<proteinExistence type="predicted"/>
<comment type="caution">
    <text evidence="2">The sequence shown here is derived from an EMBL/GenBank/DDBJ whole genome shotgun (WGS) entry which is preliminary data.</text>
</comment>
<feature type="transmembrane region" description="Helical" evidence="1">
    <location>
        <begin position="117"/>
        <end position="137"/>
    </location>
</feature>
<accession>A0A0F3NM25</accession>
<feature type="transmembrane region" description="Helical" evidence="1">
    <location>
        <begin position="12"/>
        <end position="29"/>
    </location>
</feature>
<dbReference type="RefSeq" id="WP_045808896.1">
    <property type="nucleotide sequence ID" value="NZ_LANX01000001.1"/>
</dbReference>
<reference evidence="2 3" key="1">
    <citation type="submission" date="2015-02" db="EMBL/GenBank/DDBJ databases">
        <title>Genome Sequencing of Rickettsiales.</title>
        <authorList>
            <person name="Daugherty S.C."/>
            <person name="Su Q."/>
            <person name="Abolude K."/>
            <person name="Beier-Sexton M."/>
            <person name="Carlyon J.A."/>
            <person name="Carter R."/>
            <person name="Day N.P."/>
            <person name="Dumler S.J."/>
            <person name="Dyachenko V."/>
            <person name="Godinez A."/>
            <person name="Kurtti T.J."/>
            <person name="Lichay M."/>
            <person name="Mullins K.E."/>
            <person name="Ott S."/>
            <person name="Pappas-Brown V."/>
            <person name="Paris D.H."/>
            <person name="Patel P."/>
            <person name="Richards A.L."/>
            <person name="Sadzewicz L."/>
            <person name="Sears K."/>
            <person name="Seidman D."/>
            <person name="Sengamalay N."/>
            <person name="Stenos J."/>
            <person name="Tallon L.J."/>
            <person name="Vincent G."/>
            <person name="Fraser C.M."/>
            <person name="Munderloh U."/>
            <person name="Dunning-Hotopp J.C."/>
        </authorList>
    </citation>
    <scope>NUCLEOTIDE SEQUENCE [LARGE SCALE GENOMIC DNA]</scope>
    <source>
        <strain evidence="2 3">RAC413</strain>
    </source>
</reference>
<dbReference type="AlphaFoldDB" id="A0A0F3NM25"/>
<gene>
    <name evidence="2" type="ORF">NLO413_0479</name>
</gene>
<dbReference type="Proteomes" id="UP000033562">
    <property type="component" value="Unassembled WGS sequence"/>
</dbReference>
<organism evidence="2 3">
    <name type="scientific">Candidatus Neoehrlichia procyonis str. RAC413</name>
    <dbReference type="NCBI Taxonomy" id="1359163"/>
    <lineage>
        <taxon>Bacteria</taxon>
        <taxon>Pseudomonadati</taxon>
        <taxon>Pseudomonadota</taxon>
        <taxon>Alphaproteobacteria</taxon>
        <taxon>Rickettsiales</taxon>
        <taxon>Anaplasmataceae</taxon>
        <taxon>Candidatus Neoehrlichia</taxon>
    </lineage>
</organism>
<name>A0A0F3NM25_9RICK</name>
<feature type="transmembrane region" description="Helical" evidence="1">
    <location>
        <begin position="69"/>
        <end position="89"/>
    </location>
</feature>
<keyword evidence="1" id="KW-1133">Transmembrane helix</keyword>
<dbReference type="EMBL" id="LANX01000001">
    <property type="protein sequence ID" value="KJV69103.1"/>
    <property type="molecule type" value="Genomic_DNA"/>
</dbReference>
<keyword evidence="1" id="KW-0812">Transmembrane</keyword>
<keyword evidence="1" id="KW-0472">Membrane</keyword>
<evidence type="ECO:0000313" key="2">
    <source>
        <dbReference type="EMBL" id="KJV69103.1"/>
    </source>
</evidence>
<protein>
    <submittedName>
        <fullName evidence="2">Uncharacterized protein</fullName>
    </submittedName>
</protein>